<evidence type="ECO:0000256" key="4">
    <source>
        <dbReference type="PIRSR" id="PIRSR633697-1"/>
    </source>
</evidence>
<feature type="active site" evidence="4">
    <location>
        <position position="87"/>
    </location>
</feature>
<keyword evidence="6" id="KW-0732">Signal</keyword>
<organism evidence="7 8">
    <name type="scientific">Amanita thiersii Skay4041</name>
    <dbReference type="NCBI Taxonomy" id="703135"/>
    <lineage>
        <taxon>Eukaryota</taxon>
        <taxon>Fungi</taxon>
        <taxon>Dikarya</taxon>
        <taxon>Basidiomycota</taxon>
        <taxon>Agaricomycotina</taxon>
        <taxon>Agaricomycetes</taxon>
        <taxon>Agaricomycetidae</taxon>
        <taxon>Agaricales</taxon>
        <taxon>Pluteineae</taxon>
        <taxon>Amanitaceae</taxon>
        <taxon>Amanita</taxon>
    </lineage>
</organism>
<dbReference type="Gene3D" id="3.90.730.10">
    <property type="entry name" value="Ribonuclease T2-like"/>
    <property type="match status" value="1"/>
</dbReference>
<dbReference type="GO" id="GO:0006401">
    <property type="term" value="P:RNA catabolic process"/>
    <property type="evidence" value="ECO:0007669"/>
    <property type="project" value="TreeGrafter"/>
</dbReference>
<feature type="active site" evidence="4">
    <location>
        <position position="149"/>
    </location>
</feature>
<feature type="chain" id="PRO_5012541087" description="ribonuclease T2" evidence="6">
    <location>
        <begin position="19"/>
        <end position="270"/>
    </location>
</feature>
<dbReference type="EMBL" id="KZ302012">
    <property type="protein sequence ID" value="PFH50059.1"/>
    <property type="molecule type" value="Genomic_DNA"/>
</dbReference>
<evidence type="ECO:0000313" key="8">
    <source>
        <dbReference type="Proteomes" id="UP000242287"/>
    </source>
</evidence>
<accession>A0A2A9NHH5</accession>
<dbReference type="GO" id="GO:0005576">
    <property type="term" value="C:extracellular region"/>
    <property type="evidence" value="ECO:0007669"/>
    <property type="project" value="TreeGrafter"/>
</dbReference>
<dbReference type="InterPro" id="IPR033130">
    <property type="entry name" value="RNase_T2_His_AS_2"/>
</dbReference>
<dbReference type="GO" id="GO:0033897">
    <property type="term" value="F:ribonuclease T2 activity"/>
    <property type="evidence" value="ECO:0007669"/>
    <property type="project" value="UniProtKB-EC"/>
</dbReference>
<feature type="signal peptide" evidence="6">
    <location>
        <begin position="1"/>
        <end position="18"/>
    </location>
</feature>
<gene>
    <name evidence="7" type="ORF">AMATHDRAFT_61815</name>
</gene>
<comment type="similarity">
    <text evidence="1 5">Belongs to the RNase T2 family.</text>
</comment>
<protein>
    <recommendedName>
        <fullName evidence="2">ribonuclease T2</fullName>
        <ecNumber evidence="2">4.6.1.19</ecNumber>
    </recommendedName>
</protein>
<dbReference type="InterPro" id="IPR036430">
    <property type="entry name" value="RNase_T2-like_sf"/>
</dbReference>
<dbReference type="InterPro" id="IPR033697">
    <property type="entry name" value="Ribonuclease_T2_eukaryotic"/>
</dbReference>
<dbReference type="Pfam" id="PF00445">
    <property type="entry name" value="Ribonuclease_T2"/>
    <property type="match status" value="1"/>
</dbReference>
<evidence type="ECO:0000256" key="2">
    <source>
        <dbReference type="ARBA" id="ARBA00012571"/>
    </source>
</evidence>
<name>A0A2A9NHH5_9AGAR</name>
<proteinExistence type="inferred from homology"/>
<dbReference type="InterPro" id="IPR018188">
    <property type="entry name" value="RNase_T2_His_AS_1"/>
</dbReference>
<evidence type="ECO:0000256" key="1">
    <source>
        <dbReference type="ARBA" id="ARBA00007469"/>
    </source>
</evidence>
<dbReference type="PANTHER" id="PTHR11240:SF22">
    <property type="entry name" value="RIBONUCLEASE T2"/>
    <property type="match status" value="1"/>
</dbReference>
<evidence type="ECO:0000256" key="6">
    <source>
        <dbReference type="SAM" id="SignalP"/>
    </source>
</evidence>
<sequence length="270" mass="29999">MFVAIALVVVALISLSSPTILPVERGLSGLFSPRATSECPFANSASCTNTTAISDTCCFESPGGLLLLSQFWTVNPPTGPSDSWTIHGLWPDLCNGEFIQDCDPSRAYTDITGLLTSAGESDTLSTMQRYWPDYHGRNEQFWEHEWSKHGTCMSTLRPQCLPDESSAGTDAILYFKTIIRLFRAYDIYKTLKTANIRPGATYSLSSLQAALRRAFKVMPDFRCTRGNLDQIYLYFHLRGSAIDGQFIPIDAPTRSNCPARVNYPVKRSPN</sequence>
<dbReference type="CDD" id="cd01061">
    <property type="entry name" value="RNase_T2_euk"/>
    <property type="match status" value="1"/>
</dbReference>
<reference evidence="7 8" key="1">
    <citation type="submission" date="2014-02" db="EMBL/GenBank/DDBJ databases">
        <title>Transposable element dynamics among asymbiotic and ectomycorrhizal Amanita fungi.</title>
        <authorList>
            <consortium name="DOE Joint Genome Institute"/>
            <person name="Hess J."/>
            <person name="Skrede I."/>
            <person name="Wolfe B."/>
            <person name="LaButti K."/>
            <person name="Ohm R.A."/>
            <person name="Grigoriev I.V."/>
            <person name="Pringle A."/>
        </authorList>
    </citation>
    <scope>NUCLEOTIDE SEQUENCE [LARGE SCALE GENOMIC DNA]</scope>
    <source>
        <strain evidence="7 8">SKay4041</strain>
    </source>
</reference>
<dbReference type="SUPFAM" id="SSF55895">
    <property type="entry name" value="Ribonuclease Rh-like"/>
    <property type="match status" value="1"/>
</dbReference>
<dbReference type="PANTHER" id="PTHR11240">
    <property type="entry name" value="RIBONUCLEASE T2"/>
    <property type="match status" value="1"/>
</dbReference>
<keyword evidence="3" id="KW-1015">Disulfide bond</keyword>
<dbReference type="EC" id="4.6.1.19" evidence="2"/>
<feature type="active site" evidence="4">
    <location>
        <position position="145"/>
    </location>
</feature>
<dbReference type="Proteomes" id="UP000242287">
    <property type="component" value="Unassembled WGS sequence"/>
</dbReference>
<keyword evidence="8" id="KW-1185">Reference proteome</keyword>
<dbReference type="OrthoDB" id="435754at2759"/>
<dbReference type="PROSITE" id="PS00530">
    <property type="entry name" value="RNASE_T2_1"/>
    <property type="match status" value="1"/>
</dbReference>
<dbReference type="AlphaFoldDB" id="A0A2A9NHH5"/>
<dbReference type="GO" id="GO:0003723">
    <property type="term" value="F:RNA binding"/>
    <property type="evidence" value="ECO:0007669"/>
    <property type="project" value="InterPro"/>
</dbReference>
<dbReference type="PROSITE" id="PS00531">
    <property type="entry name" value="RNASE_T2_2"/>
    <property type="match status" value="1"/>
</dbReference>
<evidence type="ECO:0000256" key="5">
    <source>
        <dbReference type="RuleBase" id="RU004328"/>
    </source>
</evidence>
<dbReference type="STRING" id="703135.A0A2A9NHH5"/>
<evidence type="ECO:0000256" key="3">
    <source>
        <dbReference type="ARBA" id="ARBA00023157"/>
    </source>
</evidence>
<dbReference type="InterPro" id="IPR001568">
    <property type="entry name" value="RNase_T2-like"/>
</dbReference>
<evidence type="ECO:0000313" key="7">
    <source>
        <dbReference type="EMBL" id="PFH50059.1"/>
    </source>
</evidence>